<sequence length="242" mass="27060">MLLVVRALLLGLILVFGFVFALLLCLVRPRHRNNVHVFAKLCSWIAPILGVKVVMRGSEEKGERPTIFTANHQNTFDMFTLTRAVPKATVSLGKKSLAWIPFFGQLYYLTGNILIDRGNRTRAMQTMAKTAAKIKQRMLSVWIFPEGTRSRGRGILPFKTGAFHTAIQAGVSITPVIASCQSHIKLNRWNNGVVIVEMLKPIATEGLSRDDVRALAEKVRERMQSVFERNSAEAKRLMLGTA</sequence>
<feature type="transmembrane region" description="Helical" evidence="10">
    <location>
        <begin position="6"/>
        <end position="25"/>
    </location>
</feature>
<dbReference type="GO" id="GO:0006654">
    <property type="term" value="P:phosphatidic acid biosynthetic process"/>
    <property type="evidence" value="ECO:0007669"/>
    <property type="project" value="TreeGrafter"/>
</dbReference>
<evidence type="ECO:0000256" key="9">
    <source>
        <dbReference type="RuleBase" id="RU361267"/>
    </source>
</evidence>
<keyword evidence="9" id="KW-0444">Lipid biosynthesis</keyword>
<dbReference type="Proteomes" id="UP001161422">
    <property type="component" value="Unassembled WGS sequence"/>
</dbReference>
<dbReference type="InterPro" id="IPR002123">
    <property type="entry name" value="Plipid/glycerol_acylTrfase"/>
</dbReference>
<comment type="pathway">
    <text evidence="3">Lipid metabolism.</text>
</comment>
<dbReference type="NCBIfam" id="TIGR00530">
    <property type="entry name" value="AGP_acyltrn"/>
    <property type="match status" value="1"/>
</dbReference>
<comment type="caution">
    <text evidence="12">The sequence shown here is derived from an EMBL/GenBank/DDBJ whole genome shotgun (WGS) entry which is preliminary data.</text>
</comment>
<keyword evidence="10" id="KW-1133">Transmembrane helix</keyword>
<keyword evidence="7 9" id="KW-0808">Transferase</keyword>
<dbReference type="AlphaFoldDB" id="A0AA37W1D7"/>
<evidence type="ECO:0000256" key="3">
    <source>
        <dbReference type="ARBA" id="ARBA00005189"/>
    </source>
</evidence>
<evidence type="ECO:0000256" key="4">
    <source>
        <dbReference type="ARBA" id="ARBA00008655"/>
    </source>
</evidence>
<evidence type="ECO:0000313" key="13">
    <source>
        <dbReference type="Proteomes" id="UP001161422"/>
    </source>
</evidence>
<organism evidence="12 13">
    <name type="scientific">Paraferrimonas sedimenticola</name>
    <dbReference type="NCBI Taxonomy" id="375674"/>
    <lineage>
        <taxon>Bacteria</taxon>
        <taxon>Pseudomonadati</taxon>
        <taxon>Pseudomonadota</taxon>
        <taxon>Gammaproteobacteria</taxon>
        <taxon>Alteromonadales</taxon>
        <taxon>Ferrimonadaceae</taxon>
        <taxon>Paraferrimonas</taxon>
    </lineage>
</organism>
<proteinExistence type="inferred from homology"/>
<keyword evidence="10" id="KW-0812">Transmembrane</keyword>
<dbReference type="SMART" id="SM00563">
    <property type="entry name" value="PlsC"/>
    <property type="match status" value="1"/>
</dbReference>
<comment type="domain">
    <text evidence="9">The HXXXXD motif is essential for acyltransferase activity and may constitute the binding site for the phosphate moiety of the glycerol-3-phosphate.</text>
</comment>
<comment type="similarity">
    <text evidence="4 9">Belongs to the 1-acyl-sn-glycerol-3-phosphate acyltransferase family.</text>
</comment>
<evidence type="ECO:0000256" key="1">
    <source>
        <dbReference type="ARBA" id="ARBA00001141"/>
    </source>
</evidence>
<keyword evidence="13" id="KW-1185">Reference proteome</keyword>
<dbReference type="GO" id="GO:0005886">
    <property type="term" value="C:plasma membrane"/>
    <property type="evidence" value="ECO:0007669"/>
    <property type="project" value="TreeGrafter"/>
</dbReference>
<comment type="catalytic activity">
    <reaction evidence="1 9">
        <text>a 1-acyl-sn-glycero-3-phosphate + an acyl-CoA = a 1,2-diacyl-sn-glycero-3-phosphate + CoA</text>
        <dbReference type="Rhea" id="RHEA:19709"/>
        <dbReference type="ChEBI" id="CHEBI:57287"/>
        <dbReference type="ChEBI" id="CHEBI:57970"/>
        <dbReference type="ChEBI" id="CHEBI:58342"/>
        <dbReference type="ChEBI" id="CHEBI:58608"/>
        <dbReference type="EC" id="2.3.1.51"/>
    </reaction>
</comment>
<dbReference type="RefSeq" id="WP_095504912.1">
    <property type="nucleotide sequence ID" value="NZ_BSNC01000006.1"/>
</dbReference>
<evidence type="ECO:0000256" key="7">
    <source>
        <dbReference type="ARBA" id="ARBA00022679"/>
    </source>
</evidence>
<keyword evidence="9" id="KW-1208">Phospholipid metabolism</keyword>
<evidence type="ECO:0000256" key="6">
    <source>
        <dbReference type="ARBA" id="ARBA00016139"/>
    </source>
</evidence>
<accession>A0AA37W1D7</accession>
<dbReference type="PANTHER" id="PTHR10434:SF11">
    <property type="entry name" value="1-ACYL-SN-GLYCEROL-3-PHOSPHATE ACYLTRANSFERASE"/>
    <property type="match status" value="1"/>
</dbReference>
<dbReference type="SUPFAM" id="SSF69593">
    <property type="entry name" value="Glycerol-3-phosphate (1)-acyltransferase"/>
    <property type="match status" value="1"/>
</dbReference>
<name>A0AA37W1D7_9GAMM</name>
<comment type="pathway">
    <text evidence="2">Phospholipid metabolism; CDP-diacylglycerol biosynthesis; CDP-diacylglycerol from sn-glycerol 3-phosphate: step 2/3.</text>
</comment>
<dbReference type="Pfam" id="PF01553">
    <property type="entry name" value="Acyltransferase"/>
    <property type="match status" value="1"/>
</dbReference>
<feature type="domain" description="Phospholipid/glycerol acyltransferase" evidence="11">
    <location>
        <begin position="66"/>
        <end position="181"/>
    </location>
</feature>
<dbReference type="InterPro" id="IPR004552">
    <property type="entry name" value="AGP_acyltrans"/>
</dbReference>
<keyword evidence="9" id="KW-0594">Phospholipid biosynthesis</keyword>
<reference evidence="12" key="2">
    <citation type="submission" date="2023-01" db="EMBL/GenBank/DDBJ databases">
        <title>Draft genome sequence of Paraferrimonas sedimenticola strain NBRC 101628.</title>
        <authorList>
            <person name="Sun Q."/>
            <person name="Mori K."/>
        </authorList>
    </citation>
    <scope>NUCLEOTIDE SEQUENCE</scope>
    <source>
        <strain evidence="12">NBRC 101628</strain>
    </source>
</reference>
<protein>
    <recommendedName>
        <fullName evidence="6 9">1-acyl-sn-glycerol-3-phosphate acyltransferase</fullName>
        <ecNumber evidence="5 9">2.3.1.51</ecNumber>
    </recommendedName>
</protein>
<dbReference type="EC" id="2.3.1.51" evidence="5 9"/>
<dbReference type="CDD" id="cd07989">
    <property type="entry name" value="LPLAT_AGPAT-like"/>
    <property type="match status" value="1"/>
</dbReference>
<dbReference type="GO" id="GO:0003841">
    <property type="term" value="F:1-acylglycerol-3-phosphate O-acyltransferase activity"/>
    <property type="evidence" value="ECO:0007669"/>
    <property type="project" value="UniProtKB-UniRule"/>
</dbReference>
<keyword evidence="9" id="KW-0443">Lipid metabolism</keyword>
<evidence type="ECO:0000256" key="2">
    <source>
        <dbReference type="ARBA" id="ARBA00004728"/>
    </source>
</evidence>
<keyword evidence="8 9" id="KW-0012">Acyltransferase</keyword>
<evidence type="ECO:0000256" key="5">
    <source>
        <dbReference type="ARBA" id="ARBA00013211"/>
    </source>
</evidence>
<reference evidence="12" key="1">
    <citation type="journal article" date="2014" name="Int. J. Syst. Evol. Microbiol.">
        <title>Complete genome sequence of Corynebacterium casei LMG S-19264T (=DSM 44701T), isolated from a smear-ripened cheese.</title>
        <authorList>
            <consortium name="US DOE Joint Genome Institute (JGI-PGF)"/>
            <person name="Walter F."/>
            <person name="Albersmeier A."/>
            <person name="Kalinowski J."/>
            <person name="Ruckert C."/>
        </authorList>
    </citation>
    <scope>NUCLEOTIDE SEQUENCE</scope>
    <source>
        <strain evidence="12">NBRC 101628</strain>
    </source>
</reference>
<dbReference type="EMBL" id="BSNC01000006">
    <property type="protein sequence ID" value="GLP97225.1"/>
    <property type="molecule type" value="Genomic_DNA"/>
</dbReference>
<evidence type="ECO:0000256" key="8">
    <source>
        <dbReference type="ARBA" id="ARBA00023315"/>
    </source>
</evidence>
<evidence type="ECO:0000313" key="12">
    <source>
        <dbReference type="EMBL" id="GLP97225.1"/>
    </source>
</evidence>
<dbReference type="PANTHER" id="PTHR10434">
    <property type="entry name" value="1-ACYL-SN-GLYCEROL-3-PHOSPHATE ACYLTRANSFERASE"/>
    <property type="match status" value="1"/>
</dbReference>
<keyword evidence="10" id="KW-0472">Membrane</keyword>
<gene>
    <name evidence="12" type="primary">plsC</name>
    <name evidence="12" type="ORF">GCM10007895_25320</name>
</gene>
<evidence type="ECO:0000259" key="11">
    <source>
        <dbReference type="SMART" id="SM00563"/>
    </source>
</evidence>
<evidence type="ECO:0000256" key="10">
    <source>
        <dbReference type="SAM" id="Phobius"/>
    </source>
</evidence>